<protein>
    <recommendedName>
        <fullName evidence="3">4-amino-4-deoxychorismate lyase</fullName>
    </recommendedName>
</protein>
<reference evidence="1" key="1">
    <citation type="submission" date="2022-06" db="EMBL/GenBank/DDBJ databases">
        <title>Akkermansia biwalacus sp. nov., an anaerobic mucin-degrading bacterium isolated from human intestine.</title>
        <authorList>
            <person name="Kobayashi Y."/>
            <person name="Inoue S."/>
            <person name="Kawahara T."/>
            <person name="Kohda N."/>
        </authorList>
    </citation>
    <scope>NUCLEOTIDE SEQUENCE</scope>
    <source>
        <strain evidence="1">WON2089</strain>
    </source>
</reference>
<accession>A0ABM7ZJE7</accession>
<proteinExistence type="predicted"/>
<evidence type="ECO:0000313" key="2">
    <source>
        <dbReference type="Proteomes" id="UP001062263"/>
    </source>
</evidence>
<organism evidence="1 2">
    <name type="scientific">Akkermansia biwaensis</name>
    <dbReference type="NCBI Taxonomy" id="2946555"/>
    <lineage>
        <taxon>Bacteria</taxon>
        <taxon>Pseudomonadati</taxon>
        <taxon>Verrucomicrobiota</taxon>
        <taxon>Verrucomicrobiia</taxon>
        <taxon>Verrucomicrobiales</taxon>
        <taxon>Akkermansiaceae</taxon>
        <taxon>Akkermansia</taxon>
    </lineage>
</organism>
<dbReference type="Gene3D" id="3.20.10.10">
    <property type="entry name" value="D-amino Acid Aminotransferase, subunit A, domain 2"/>
    <property type="match status" value="1"/>
</dbReference>
<evidence type="ECO:0000313" key="1">
    <source>
        <dbReference type="EMBL" id="BDL44864.1"/>
    </source>
</evidence>
<sequence>MELYGAADAPVPDLAAVLAFCPGPGSGIYKCHITYDTQGRVKAPVFAPYRPRRVKKLVCVEVPHLDYSCKWEDRTALEAVGAGLGGDEEALILRNGLVTDTRYSNVVFGDGCRWVAPETFLLPGTKRAFLLERGRMECRPLKAEDVKKFRFCSLVNAMLDPGDVVVRTEDILLP</sequence>
<dbReference type="InterPro" id="IPR043132">
    <property type="entry name" value="BCAT-like_C"/>
</dbReference>
<dbReference type="Proteomes" id="UP001062263">
    <property type="component" value="Chromosome"/>
</dbReference>
<dbReference type="EMBL" id="AP025943">
    <property type="protein sequence ID" value="BDL44864.1"/>
    <property type="molecule type" value="Genomic_DNA"/>
</dbReference>
<keyword evidence="2" id="KW-1185">Reference proteome</keyword>
<gene>
    <name evidence="1" type="ORF">Abiwalacus_24380</name>
</gene>
<name>A0ABM7ZJE7_9BACT</name>
<dbReference type="SUPFAM" id="SSF56752">
    <property type="entry name" value="D-aminoacid aminotransferase-like PLP-dependent enzymes"/>
    <property type="match status" value="1"/>
</dbReference>
<dbReference type="InterPro" id="IPR036038">
    <property type="entry name" value="Aminotransferase-like"/>
</dbReference>
<evidence type="ECO:0008006" key="3">
    <source>
        <dbReference type="Google" id="ProtNLM"/>
    </source>
</evidence>